<dbReference type="Pfam" id="PF01395">
    <property type="entry name" value="PBP_GOBP"/>
    <property type="match status" value="1"/>
</dbReference>
<dbReference type="EMBL" id="GDHC01006180">
    <property type="protein sequence ID" value="JAQ12449.1"/>
    <property type="molecule type" value="Transcribed_RNA"/>
</dbReference>
<organism evidence="4">
    <name type="scientific">Lygus hesperus</name>
    <name type="common">Western plant bug</name>
    <dbReference type="NCBI Taxonomy" id="30085"/>
    <lineage>
        <taxon>Eukaryota</taxon>
        <taxon>Metazoa</taxon>
        <taxon>Ecdysozoa</taxon>
        <taxon>Arthropoda</taxon>
        <taxon>Hexapoda</taxon>
        <taxon>Insecta</taxon>
        <taxon>Pterygota</taxon>
        <taxon>Neoptera</taxon>
        <taxon>Paraneoptera</taxon>
        <taxon>Hemiptera</taxon>
        <taxon>Heteroptera</taxon>
        <taxon>Panheteroptera</taxon>
        <taxon>Cimicomorpha</taxon>
        <taxon>Miridae</taxon>
        <taxon>Mirini</taxon>
        <taxon>Lygus</taxon>
    </lineage>
</organism>
<evidence type="ECO:0000256" key="3">
    <source>
        <dbReference type="ARBA" id="ARBA00022525"/>
    </source>
</evidence>
<dbReference type="InterPro" id="IPR006170">
    <property type="entry name" value="PBP/GOBP"/>
</dbReference>
<protein>
    <submittedName>
        <fullName evidence="4">Uncharacterized protein</fullName>
    </submittedName>
</protein>
<comment type="similarity">
    <text evidence="2">Belongs to the PBP/GOBP family.</text>
</comment>
<keyword evidence="3" id="KW-0964">Secreted</keyword>
<dbReference type="PANTHER" id="PTHR21066:SF18">
    <property type="entry name" value="ODORANT-BINDING PROTEIN 73A, ISOFORM B"/>
    <property type="match status" value="1"/>
</dbReference>
<proteinExistence type="inferred from homology"/>
<dbReference type="PANTHER" id="PTHR21066">
    <property type="entry name" value="ODORANT-BINDING PROTEIN 59A-RELATED"/>
    <property type="match status" value="1"/>
</dbReference>
<sequence>MKVLYELGNEDHLFLQRGRALRKAVRRRSKLTYHPNHLGDSSAYYLSFTCKTVNMEVAACLVLLAALAALTSAVDEERPLCKAPTSAPRKLEKVINQCQEEIKYALLQEALSVLGETVSLRTALNRNRSKRETFTGEERRIAGCLLQCVYRKMKALDETGFPTATGLVKIYSEGVEDRNYYLATIQGVQQCLSRELQNRNKNPSIVKAEGYSCDVAYDVFNCVSEEIEQLCGTSP</sequence>
<evidence type="ECO:0000313" key="4">
    <source>
        <dbReference type="EMBL" id="JAQ12449.1"/>
    </source>
</evidence>
<gene>
    <name evidence="4" type="ORF">g.42091</name>
</gene>
<dbReference type="InterPro" id="IPR036728">
    <property type="entry name" value="PBP_GOBP_sf"/>
</dbReference>
<dbReference type="InterPro" id="IPR052295">
    <property type="entry name" value="Odorant-binding_protein"/>
</dbReference>
<comment type="subcellular location">
    <subcellularLocation>
        <location evidence="1">Secreted</location>
    </subcellularLocation>
</comment>
<reference evidence="4" key="1">
    <citation type="journal article" date="2016" name="Gigascience">
        <title>De novo construction of an expanded transcriptome assembly for the western tarnished plant bug, Lygus hesperus.</title>
        <authorList>
            <person name="Tassone E.E."/>
            <person name="Geib S.M."/>
            <person name="Hall B."/>
            <person name="Fabrick J.A."/>
            <person name="Brent C.S."/>
            <person name="Hull J.J."/>
        </authorList>
    </citation>
    <scope>NUCLEOTIDE SEQUENCE</scope>
</reference>
<evidence type="ECO:0000256" key="1">
    <source>
        <dbReference type="ARBA" id="ARBA00004613"/>
    </source>
</evidence>
<name>A0A146LZ72_LYGHE</name>
<accession>A0A146LZ72</accession>
<dbReference type="Gene3D" id="1.10.238.20">
    <property type="entry name" value="Pheromone/general odorant binding protein domain"/>
    <property type="match status" value="1"/>
</dbReference>
<dbReference type="GO" id="GO:0005549">
    <property type="term" value="F:odorant binding"/>
    <property type="evidence" value="ECO:0007669"/>
    <property type="project" value="InterPro"/>
</dbReference>
<dbReference type="SUPFAM" id="SSF47565">
    <property type="entry name" value="Insect pheromone/odorant-binding proteins"/>
    <property type="match status" value="1"/>
</dbReference>
<dbReference type="AlphaFoldDB" id="A0A146LZ72"/>
<dbReference type="GO" id="GO:0005576">
    <property type="term" value="C:extracellular region"/>
    <property type="evidence" value="ECO:0007669"/>
    <property type="project" value="UniProtKB-SubCell"/>
</dbReference>
<evidence type="ECO:0000256" key="2">
    <source>
        <dbReference type="ARBA" id="ARBA00008098"/>
    </source>
</evidence>